<organism evidence="1 2">
    <name type="scientific">Smallanthus sonchifolius</name>
    <dbReference type="NCBI Taxonomy" id="185202"/>
    <lineage>
        <taxon>Eukaryota</taxon>
        <taxon>Viridiplantae</taxon>
        <taxon>Streptophyta</taxon>
        <taxon>Embryophyta</taxon>
        <taxon>Tracheophyta</taxon>
        <taxon>Spermatophyta</taxon>
        <taxon>Magnoliopsida</taxon>
        <taxon>eudicotyledons</taxon>
        <taxon>Gunneridae</taxon>
        <taxon>Pentapetalae</taxon>
        <taxon>asterids</taxon>
        <taxon>campanulids</taxon>
        <taxon>Asterales</taxon>
        <taxon>Asteraceae</taxon>
        <taxon>Asteroideae</taxon>
        <taxon>Heliantheae alliance</taxon>
        <taxon>Millerieae</taxon>
        <taxon>Smallanthus</taxon>
    </lineage>
</organism>
<keyword evidence="2" id="KW-1185">Reference proteome</keyword>
<comment type="caution">
    <text evidence="1">The sequence shown here is derived from an EMBL/GenBank/DDBJ whole genome shotgun (WGS) entry which is preliminary data.</text>
</comment>
<evidence type="ECO:0000313" key="1">
    <source>
        <dbReference type="EMBL" id="KAI3810964.1"/>
    </source>
</evidence>
<reference evidence="2" key="1">
    <citation type="journal article" date="2022" name="Mol. Ecol. Resour.">
        <title>The genomes of chicory, endive, great burdock and yacon provide insights into Asteraceae palaeo-polyploidization history and plant inulin production.</title>
        <authorList>
            <person name="Fan W."/>
            <person name="Wang S."/>
            <person name="Wang H."/>
            <person name="Wang A."/>
            <person name="Jiang F."/>
            <person name="Liu H."/>
            <person name="Zhao H."/>
            <person name="Xu D."/>
            <person name="Zhang Y."/>
        </authorList>
    </citation>
    <scope>NUCLEOTIDE SEQUENCE [LARGE SCALE GENOMIC DNA]</scope>
    <source>
        <strain evidence="2">cv. Yunnan</strain>
    </source>
</reference>
<proteinExistence type="predicted"/>
<evidence type="ECO:0000313" key="2">
    <source>
        <dbReference type="Proteomes" id="UP001056120"/>
    </source>
</evidence>
<dbReference type="EMBL" id="CM042024">
    <property type="protein sequence ID" value="KAI3810964.1"/>
    <property type="molecule type" value="Genomic_DNA"/>
</dbReference>
<protein>
    <submittedName>
        <fullName evidence="1">Uncharacterized protein</fullName>
    </submittedName>
</protein>
<gene>
    <name evidence="1" type="ORF">L1987_20663</name>
</gene>
<dbReference type="Proteomes" id="UP001056120">
    <property type="component" value="Linkage Group LG07"/>
</dbReference>
<sequence length="316" mass="36563">MADLEESTTAATEEVKEAEEMEAPVADEEELTTAVALMAIGEATSSSSELRHHVSGSVDPSIASGGGGSDRILQWSVQETRDFLMIRTMLDQTFMETKRNKLLWEVASRKMMDRGYNRSAEQCKAKWKNLVTRYKGCETMEDDAMRQQFPFYNDLQAIFESRMQKMLYMEAEGQASGSKKRVTRLSSDDDDDNEEHDLEKTSGGKAKKRKAIKSSTGNNPSGSTSSNLKEILDEFMKQQVQIEMEWMKTFEAKEEERRLKEIEWHQRMESLENERIMLEQRWREQEEQRMMREEARSEKRDALVNALFNKLKSEGM</sequence>
<reference evidence="1 2" key="2">
    <citation type="journal article" date="2022" name="Mol. Ecol. Resour.">
        <title>The genomes of chicory, endive, great burdock and yacon provide insights into Asteraceae paleo-polyploidization history and plant inulin production.</title>
        <authorList>
            <person name="Fan W."/>
            <person name="Wang S."/>
            <person name="Wang H."/>
            <person name="Wang A."/>
            <person name="Jiang F."/>
            <person name="Liu H."/>
            <person name="Zhao H."/>
            <person name="Xu D."/>
            <person name="Zhang Y."/>
        </authorList>
    </citation>
    <scope>NUCLEOTIDE SEQUENCE [LARGE SCALE GENOMIC DNA]</scope>
    <source>
        <strain evidence="2">cv. Yunnan</strain>
        <tissue evidence="1">Leaves</tissue>
    </source>
</reference>
<accession>A0ACB9ISR1</accession>
<name>A0ACB9ISR1_9ASTR</name>